<reference evidence="4 5" key="1">
    <citation type="submission" date="2024-09" db="EMBL/GenBank/DDBJ databases">
        <title>Genome sequencing and assembly of Phytophthora oleae, isolate VK10A, causative agent of rot of olive drupes.</title>
        <authorList>
            <person name="Conti Taguali S."/>
            <person name="Riolo M."/>
            <person name="La Spada F."/>
            <person name="Cacciola S.O."/>
            <person name="Dionisio G."/>
        </authorList>
    </citation>
    <scope>NUCLEOTIDE SEQUENCE [LARGE SCALE GENOMIC DNA]</scope>
    <source>
        <strain evidence="4 5">VK10A</strain>
    </source>
</reference>
<feature type="domain" description="Fibronectin type-III" evidence="3">
    <location>
        <begin position="7287"/>
        <end position="7391"/>
    </location>
</feature>
<feature type="compositionally biased region" description="Low complexity" evidence="2">
    <location>
        <begin position="2672"/>
        <end position="2686"/>
    </location>
</feature>
<comment type="caution">
    <text evidence="4">The sequence shown here is derived from an EMBL/GenBank/DDBJ whole genome shotgun (WGS) entry which is preliminary data.</text>
</comment>
<feature type="domain" description="Fibronectin type-III" evidence="3">
    <location>
        <begin position="6689"/>
        <end position="6788"/>
    </location>
</feature>
<feature type="domain" description="Fibronectin type-III" evidence="3">
    <location>
        <begin position="7161"/>
        <end position="7268"/>
    </location>
</feature>
<sequence>MDRSAFRRLWTLTTWKTLAAASILLAITVGADFFTPGDVPGPPEKILVSPASDSSVRVQFHPPLNVKPEGVNGAPVLGYKVEVARRVDEVQTFSVAATAPILAGGYKLTFRNYLSTETTSCISWDASEVEFEMALEELPNVDSVGVSRSAYSATKNGYVYTVTFDGAYLVSGAQTNLLKGDATGCQAVQPPNRVLSFESARVTTGVSGFYPEVWEIVSTDTSNAQVLGGTFDLSVGFEGQWVDTTSPAVRATITAGSRTATTNPSMLGRVNRGDRVRIGGEEFTVHATAPFTDKLLPLDSYHVHGVSGIGVVIQVLDTALGNVQVTNNRVAVLTSGDFTPSISAGDQIQIGSQNVEVSTVVSGTLTLANVWSGASTLHVTAFARKKATLSASAEAAEMKRALSALPGVGSIDVSRVGPTNSNGYRWYITFQSLDSVSLRVDETKGTTSFVDVYGATCANCEVTASVVKDDTQVTTLSEIKGDYAASAVVATQEVGGVIAEVQTISTKASADDISGSFTVNFQSVGGAVISFDDTAVDVRTKLQSLSTIGRLNVTRTANADFGATWTITFLSNLGDLPLLSVDDKTLLKGTGVNVVVQEAVKGVDVVLETVIEGLDPGQDYYVRAFARNENGYGTSTTDLQQRGRGALPLLTTVATSPDPPGINGMWPLSGSQMELRLSTPIGHGDPVSKYVFEYAVGDTFGTVATKKLFVYSSLENDIVGTFRLQYGDDISTMLSVHTTASSLRSALNSLPSVRPVSVTRALYVVKDDPGVSFSVTDNRVITTALTATQCKMLEKGVRIEVGRERFTVRAQPVEGATTIDVELGHGVIVGFSNVGVVKIDDSGNQRGPYGYQWTISFDNDVGDIVDSKYPGLQMISSLTSVTTGLAVTSGIKVGSAAVPPDHYGYFEINDDENVCDTYVVGAPSAVQVVRLFAPTTATAGTFKLKLGSEITTGCITLGKLGTPTTMKKGLEDLDLVSKVTVEEVRAFKVSVLSGSAKAKVTAYDSSAKLLTIVSTDTSVHLSGGLTTGQVKVLLKDSIIQVSRNPNDFSRHSCEFVINTTPGVGVDQVSVTAIGPCSDFSGEARALKILDFHDYNFDPATFGTGTGGCTAWAPSNLQTYGQIHSVKYEGTCSKGQAGVQTILADGSSTIGGTFTLSYLGEVTPPLSFKDTGAAEMRDAIDSIISPGTVDVSVSQYGTYGKAWHVTFVQVGDDDQDAIFVQHARLTGQNALISVYPTVTVFTDAKQNDISGSFRLTINGETTEAIGFSATHMKVTQELQKLSVVDSVVALGAVSAGDIGVYALELTADATGNSPTLLNVKLDGSTIDPTKFLAVGDTLKVGSSLSTTIQSLTPDDITMSDPLPGTAPIQNFNIYVGQITKQTKSLPGFVGTSPLIQVLAVTSGLKKFQLPADHGFSSISPNNVFYIGGTTFTVASVSGTEVTTNQVYQGESVVAGYPEVYLFNNELETTEDLRVLVKVNDHLWLPSVSADMNKYLVLAITARSIRVTGNFANSIARIRAYHVSNGRKWNLVFRSYDGSLDTVEAIPEQDWRGTEARIGTRSPKALAPNVINVGNPVTTQTIHLEVVNPLTVTTSYTLSFAGETVVQVVTGTTTPKHISWPTLNDDLKTALESLDSVDGVTVISAKTGGTVVHTISFWGTYPMKKLPLIVATPDSPSDLKIYVSGNDAVAMTKQNTLILESSQAYAFRIFAENSRGISDSVSVFQAQTSASSVVPTPPTGVSLGEFHGPTWLSLNYWAPFYSGGADVTMYRIEWDSSPNFDSSSADYGVASVQEASEVQQVTTSYRTGTGAGGTFTLSWGGRTTSALAFNCAEEDMIDALAIITETSNIAVDPVKVHRTQNQATSGYTWKITFLRNHGDLALLIADGRQLTGDFPQIHVVELVQGFSDLATGDFTHEVQDVYTDAVKPVGGTFTLTFNGITTAQINYDASALELQTAIQATSTSYSIKVSKADRNAAINTAIWSVTFAYLRGEEMVGAGNIFTMTGSSQLTGTNAAVRVANKVTGSDPFRFTLTGLRPGVKYYAHVMAYNADGFGSANSPLASAVTCSQPSAPLSVTASVVDGTTLAVNWGASEANGALCSVDKYRVEWYRAEGIQEQQTITTSAGKGLPEIQGLVNFADSKSLSGYFKLSFGGEVTENIRWDAAAIGANSVKERLERLSTVGTVDVLSSPSNRVIAGLMVTSTGTTVTPSTPASTLAAANLAQNDVIWIAGNKRTIMATPGATITIDSALEVSVPVPVFKSAYGYEWKITFLAGHVGPQELIQVSPSDSWAGNNAGIGVKSVQKGLQPISGTFRVAFSSGGLSDSSPPLPHNISAIDMQTALETLVTIGAVSVSRSANGYGFNWVVTFLSEFKNDISLLSVDGTELQGPGVKILAALTLVGVQPSFYCEKDGTAGDAVEIGVPGQLRYVINGLKTGQKYAVRVRAHNSEGFGYAGSLGPSFQVPRTTSSAPQAVQLMTLSSKLLKLVWRTPISDGGATITSYQVQWDTTADFTSSMKGDLRVASTDTAPFYFNIPVTTLAKHYVRVLAMNERGHGAFGVPSPSNITPVDKTPGRPEDATATVLSSYAILVEWKPSSTEKVYYGGDGGLPITQYMVEWDKSPGFDSPPAFGLVEGTKRSYIIGGDDAFTGVRSDILIAGTTYNVRVTAFNARGAGAPRTTTPPAVTVTDQPPSAPQKLDLSVVTANSVKAEWMNPLYDGGESFKSYQVAWDEQEDFSSGQSTSATIPIIREMQSITLQSDVVNEEQLVDATVKVTNEEQVVRTTFTGVDEVQVITTTNADVVDEVQKVVITATDRNEIQELRLDGDDIDEIQAVRTSVPDVLEVQTLTVGVARTSEVQTIVLTIPNAFVDPLRIGGDFYLSFDSSICTHCVKKMYQRTATNLIGSLRDATAASAALTVKTALIGLANIDLVAVSRTQNLAGPDLTYTYVITFSGLEVGGNVPELGIDAAVTVTTGSGTTSVAGLPTQAQKVDGTEVAFAPAAIFTVIYTCESYSDPYAITTFSTACTPSSSICTGCVTGFDGTTFTISQDLTTATYVAVGAKLIAGVCSFEAGVVTVTTGVSTTIRVAANDVGAYCSQFSGKKLNLYKTSTISTDVPLKTTATTISGASVVEGLLTAAIDSVTVTRTEFVDNSFVGSVYTLTIRKRSGTIPKLRCTAAAPATCTVARTVVGSMIMGTFQIGLVSEDDANLPSPPLQNSPDIPWDASEADMKSILESVVTSNSKKVFGTVSVKRTVYPPTGDKWSGGFTWQITFTSRGWNIPLMETQTVVSGTKILTTPTNGAPIAEVEDATHTLTPFANSRDGNLVKGTMMLKFKEVAANIACEIGTHTTLATLDTRIRDTTLEIFFKDYLNIQTSEIMRSAATQARGFTWTITFSDPATGGDVGLLQIVSSQITGKNAQLGVYETTKGNQLGGNFQLSFNGETTAPISFKAEASEMQTELNKLGTIKPSSVIVSRGDPTSPQVLGYTWYITFYSSVWHDPTDDHSNGIAGNWQSATPASWDDVWESGYSKAWGRHVGHTFLLKCIADGLTTTANDGSQKCDPIVDVPGVGPIRGSFTASIDSTAATYAHMAVNSRVTSVGIAHNAWATKQQSGYSGKSVEEILEKMANVGDVSVSRGDVVKETGGYKWTVTFLRDASDATHPCEQLEEVGGSMLCNAPGDVPTMTVSTALTGSSSLVSVTRVKDGTILRGDFTNFRVQGDAGMDVRYTVSASCGNAAGTSCTVAAFTMKTGADTLDKFLLPGDRFTVGSFTTCIFEVTSVIAPLVNVKSTSSANVCSAMNSGNAGASIELGISLRLPWNADEILVERQLEAAATSTGRKVNVQRSVHGKYGEMSWLIRFISNPTYTPPGAGDLPDIKTTFAPESGSSSYDVTVTQVTPGSNGLSGSFLMDFRASSVGPREIFFNEDPDLLQRKLNEMDTIGQVTVKRFKYPSSTTGCNDETCSGGWEDNAVQNSGTRGGYRWRIRFMQATGDYKGYTFPPGSGDVASLSVTRSSLQGTGVSVDVYTNVSGSSSISGTFALNTSERQTPSLPYFSSAEDIELGVEAMDLFGAVDVAQGYLLTEKIPGATATLAQDGSTATITGIDDIRQFIAPTDIIRFGSTSVNNLAGTNGDAPFTGVVETSRVSVTAQSPVVTSSTVSSTKMLYPGMQLRIDGLVYKVQRTGHEVQTITATKPSGTWSTNYVANAFQLTLTRNGVAATPTSCLRFNEDAAVVQSAVAGLVGVSVLSNDVLVSRVGPVTVGTGASARIGYVYSVYFMGDTVSGDVATLKVDTTTTCTGIGDATVVADVVTHGGKIPHQKLMLATDYGLVEDTKGFFQLVLNAQTSACVKWGAPASDVEAALENSPLSAGNVVVTRSGNGTSQTEIQRIQMTANTYVTPVNPLFKVQFTLNGQTSATSCLRYGISAADLQTALNGLTNLGSLGGIDHINVTRDGDGEAGWGYGYEYLIHFTGPISGGISIVLGDVPQLVIGNVGTAACASGAQAGVYPALSVETIREGCPGFTYDIFFTDYKTAPTVDLMSLETEDSGDNVCVDGWEHQGGSVRNAYVEMVELGGSSEVQVLSILNKNAAGSYKITFNSQTSSCLLFTASNKDVADALKTLTSSIDDVLVSRDTNFLDSSTGYIYHITFIGELITGNPPLIGVVQKNDAVCTTTVPTTNVVVGSGVDGGTSTGDFALTSAYDGENPNTPHVAYAVSQQFSVADEQFEIQQLVVSNPANNFVAGETYTLKVQTTSTVAIPWDASEAALQLTLTNAAKKALSPIVVGANDIVVSRRTNADLAPHGFVYTIYFSGTSVSGNMATLTVDTATGAHIAVGNVAVTTVRQGVAGATTLTENSIPLALPDDSTTGSRYLSGVLEQKLEVYKVNGFLWTMKFKSSIGNVPKLGKQTSALSGGTMTIQDDFVPGSASNSYVIPNLLPGINYYVHVAAWTDLGIGAFTPSSSIVPSSTASGVQNLAAGYALYEREVQEIRLAASHVVEIQEITTDGARVPEVQTLRTFQPPANCPGGKCIQGMIAFRVPTVQTVRIWSTAKINSGTFKLLFEREVANGNTGTFTTVGVVTDPINWNDDAVAVKAALTAGVNRLGTNDIVVTRDGDASVDFQFGYVFQISFIGKNVAGETKKIVCSDKTFAATGAVDVFCDVTMNTNNAMGTDTCVQQVIVAAAKPLTVGSYKLHFNYLGMDKVSDCIPFDASAETMETILERMPNIDNVFVTRDTYVENAKSGFLYRIFFHGNGVYGDTPALVWLSTYTGCTAFQTLENNVLTAVATLVDVQRIDRGGFDLSNTFVDSTTDTAKNLAEDLNRLPVFGNVLVSQSIVDEQGGYIWTVAFEDSQGNLPQFICAVDSATFTAASSGCETDTLTDGNVLSGSFLIESSSPISFNADAATMKTALEAMALVRGTVQVKQSDPSPQFGYTWTITFMDYNGDVPMLRVTNLLGGTGSTISVREVRKGNALGGTFTLAYASSVTSTINWDAAAMAAVKPDGSSLQEKLEALDVVGRVNVLRTGPDEEGGYAWIVTFLDDILNSGDLPLLKGDTSALTGQGTVVFTQEVTKGSNAVGDQLWLSFDPPRTDNGSPITRYQVRWDTNAKFTANPADAFISDADILYRTQRITTSAVSLAWSSNRITSTDEVQKLTILSAGAFTLSFRGLVTGTLTAGATGASTKAGLETALEALTSVGSVDISSSATVLAVNAEFLVTFTAQPGNLPLMSPDPNTVVSVTESQAGTTNFRKEVVVFKCAATIGTVRFTYKGKNADVSFNAALADVETSLVTNFGLEPESISVSSVLSQPVLCLAPASNPSDISVRFDRVYGDISLSVTQGVDAGADAIITTNAGASIDGVYNDDPALTMSGTFQVGYQGLYTRPLNAESSADQLRYALEDLDTIQTVGVSRERSYQPFPGKVDVTQGEIFVTCSAGETCNFYSAGYGLPGYVVRIGGDWYTVRTDSSSPGLHKTRLYLGDLSGREVGYLGSTDTAVTVYEWTKGYEWTVDMLSVSSPLAYMRSKVPRLYPKDSRVQISGEACEKCYYLPNQTIKKLTMGLGYYIEVYAYNKNEKGAVPVKGAMQATPSQVPAAPSNVNLQVVSGMEIEVFFSPPPLGTSNVSPNFNNDIASYIVQWDVVPTYKHGRQICASCATRLNTNVLSVSTSLLNLLDRYSKFTIGDDSCVLTVDLGQTATTVNVVTSHGCANFNGQTYALYYYTYPPQVLSGSAIQGSPPFQYVISNLVPGKTYYVRVAAVNSVPVQQIALSGEPPNNRMWSYRLSATTADRVPDAPLSVYLNPFSATTLELQIQPSTRDGMGTGGTGISAFWIDVDTVSSFDSATKRTPVEVLKNSGLIPELYSGGPRIYYVTGLTAGTRYYAQVKTMNSIGNSRATIAPSPQTPIQHPYSPVSVKASTLTVSPKLITSATVTWQKPADNGGLPLTGYKVEWWRSVSRPEIQTIELKWTTQPTAAPFTLWFGGLSTPSLPMDISADNLRYQLMSLADTGSIPIGHIEVSRVAINIVQGYQWIITFDNVDKNAGNQPLIQFIQGTVLPNTILDVSGRAFEVQPGVAVPTSNSFPGKQEVQALVTYYTSVVGGYFRLSYKGSAWTNYLSATVSSSDLKLALEALPTIGVVTVNSETMLLSNAAWSNGRVWTITFESNVGNLAPLIVDSAKITPRAAFIGIKDGDNSVDTTGLLCLPDGTTGCPGTWPTAIANLQQQAAPTKTIAQLATPGETVVDYDSFDTLDATTTSYTIPNLTPGNSYLVSVSAKNSQGFGARTQSSPTLVTPPVQVPGPPVNVSVDVNPGVATQLVASWAAPASDGGNPVRMYRVEYDVSSLFTARGQQDWWCPTAPTPAIWQVQTVRTSLSTTNPIGSGYFRLQLTRKNIVEVSDPIPWNAVAEASDEASSVTASTSGVFCTSALGSCNVPQMQTSGSMQSKLRQFSQLSSDVEVTRSAMTSGGEFTWTITFLDGGDDFSLAPTDINLACTAGTGCTGTYDVPYPTKARAGVMPSPCTGSQVIPASRTLNKGQLYYIRVLAYNQIGFGDPQLAAAPQKPMVAPGPPTGVTLAVLTVSELVVLFNSPDDNGGDTVTGFEVQWATSSAFTSPSSTFVPLSPGMSSPYKRIISSLTKGTRYYVRVRARNSQDFGMFQVSSPASQQPYTTPSSPTLVVLGITSSTMLTVGWAPPTDDGGDVVSGYVVQWDVAATFDSLATGSTTAVINDATQRSYTITLLTPGTRYYVRVYAKNSGGTGIPQTSTPASMIPVTTRPGKPNSLAAAATATTGQLQVAWQPPRVPAHGISCAGTIQSPQSCPALGGLDMVFGGVSLESYLVQYADSSDFSLAKEVSVTTTSAIITGLESGKMFYVRVLAVNSQGLNSDFCMRSNALSLLCPDHLVLEDGSVVTGDFVFGVPK</sequence>
<dbReference type="Pfam" id="PF00041">
    <property type="entry name" value="fn3"/>
    <property type="match status" value="2"/>
</dbReference>
<dbReference type="EMBL" id="JBIMZQ010000027">
    <property type="protein sequence ID" value="KAL3663536.1"/>
    <property type="molecule type" value="Genomic_DNA"/>
</dbReference>
<evidence type="ECO:0000256" key="2">
    <source>
        <dbReference type="SAM" id="MobiDB-lite"/>
    </source>
</evidence>
<feature type="domain" description="Fibronectin type-III" evidence="3">
    <location>
        <begin position="7060"/>
        <end position="7159"/>
    </location>
</feature>
<evidence type="ECO:0000256" key="1">
    <source>
        <dbReference type="ARBA" id="ARBA00022737"/>
    </source>
</evidence>
<feature type="domain" description="Fibronectin type-III" evidence="3">
    <location>
        <begin position="2469"/>
        <end position="2568"/>
    </location>
</feature>
<dbReference type="InterPro" id="IPR003961">
    <property type="entry name" value="FN3_dom"/>
</dbReference>
<evidence type="ECO:0000259" key="3">
    <source>
        <dbReference type="PROSITE" id="PS50853"/>
    </source>
</evidence>
<feature type="domain" description="Fibronectin type-III" evidence="3">
    <location>
        <begin position="2573"/>
        <end position="2689"/>
    </location>
</feature>
<name>A0ABD3FCV2_9STRA</name>
<dbReference type="InterPro" id="IPR013783">
    <property type="entry name" value="Ig-like_fold"/>
</dbReference>
<accession>A0ABD3FCV2</accession>
<dbReference type="SMART" id="SM00060">
    <property type="entry name" value="FN3"/>
    <property type="match status" value="18"/>
</dbReference>
<dbReference type="InterPro" id="IPR050964">
    <property type="entry name" value="Striated_Muscle_Regulatory"/>
</dbReference>
<dbReference type="CDD" id="cd00063">
    <property type="entry name" value="FN3"/>
    <property type="match status" value="8"/>
</dbReference>
<evidence type="ECO:0000313" key="5">
    <source>
        <dbReference type="Proteomes" id="UP001632037"/>
    </source>
</evidence>
<proteinExistence type="predicted"/>
<organism evidence="4 5">
    <name type="scientific">Phytophthora oleae</name>
    <dbReference type="NCBI Taxonomy" id="2107226"/>
    <lineage>
        <taxon>Eukaryota</taxon>
        <taxon>Sar</taxon>
        <taxon>Stramenopiles</taxon>
        <taxon>Oomycota</taxon>
        <taxon>Peronosporomycetes</taxon>
        <taxon>Peronosporales</taxon>
        <taxon>Peronosporaceae</taxon>
        <taxon>Phytophthora</taxon>
    </lineage>
</organism>
<feature type="region of interest" description="Disordered" evidence="2">
    <location>
        <begin position="2672"/>
        <end position="2691"/>
    </location>
</feature>
<evidence type="ECO:0000313" key="4">
    <source>
        <dbReference type="EMBL" id="KAL3663536.1"/>
    </source>
</evidence>
<keyword evidence="5" id="KW-1185">Reference proteome</keyword>
<dbReference type="PROSITE" id="PS50853">
    <property type="entry name" value="FN3"/>
    <property type="match status" value="7"/>
</dbReference>
<dbReference type="PANTHER" id="PTHR13817">
    <property type="entry name" value="TITIN"/>
    <property type="match status" value="1"/>
</dbReference>
<dbReference type="PANTHER" id="PTHR13817:SF166">
    <property type="entry name" value="NEURONAL IGCAM-RELATED"/>
    <property type="match status" value="1"/>
</dbReference>
<gene>
    <name evidence="4" type="ORF">V7S43_011423</name>
</gene>
<dbReference type="SUPFAM" id="SSF49265">
    <property type="entry name" value="Fibronectin type III"/>
    <property type="match status" value="11"/>
</dbReference>
<dbReference type="Proteomes" id="UP001632037">
    <property type="component" value="Unassembled WGS sequence"/>
</dbReference>
<feature type="domain" description="Fibronectin type-III" evidence="3">
    <location>
        <begin position="6793"/>
        <end position="6904"/>
    </location>
</feature>
<protein>
    <recommendedName>
        <fullName evidence="3">Fibronectin type-III domain-containing protein</fullName>
    </recommendedName>
</protein>
<dbReference type="InterPro" id="IPR036116">
    <property type="entry name" value="FN3_sf"/>
</dbReference>
<keyword evidence="1" id="KW-0677">Repeat</keyword>
<dbReference type="Gene3D" id="2.60.40.10">
    <property type="entry name" value="Immunoglobulins"/>
    <property type="match status" value="13"/>
</dbReference>